<evidence type="ECO:0000313" key="2">
    <source>
        <dbReference type="Proteomes" id="UP001162131"/>
    </source>
</evidence>
<dbReference type="EMBL" id="CAJZBQ010000018">
    <property type="protein sequence ID" value="CAG9317858.1"/>
    <property type="molecule type" value="Genomic_DNA"/>
</dbReference>
<protein>
    <submittedName>
        <fullName evidence="1">Uncharacterized protein</fullName>
    </submittedName>
</protein>
<keyword evidence="2" id="KW-1185">Reference proteome</keyword>
<comment type="caution">
    <text evidence="1">The sequence shown here is derived from an EMBL/GenBank/DDBJ whole genome shotgun (WGS) entry which is preliminary data.</text>
</comment>
<dbReference type="Proteomes" id="UP001162131">
    <property type="component" value="Unassembled WGS sequence"/>
</dbReference>
<organism evidence="1 2">
    <name type="scientific">Blepharisma stoltei</name>
    <dbReference type="NCBI Taxonomy" id="1481888"/>
    <lineage>
        <taxon>Eukaryota</taxon>
        <taxon>Sar</taxon>
        <taxon>Alveolata</taxon>
        <taxon>Ciliophora</taxon>
        <taxon>Postciliodesmatophora</taxon>
        <taxon>Heterotrichea</taxon>
        <taxon>Heterotrichida</taxon>
        <taxon>Blepharismidae</taxon>
        <taxon>Blepharisma</taxon>
    </lineage>
</organism>
<reference evidence="1" key="1">
    <citation type="submission" date="2021-09" db="EMBL/GenBank/DDBJ databases">
        <authorList>
            <consortium name="AG Swart"/>
            <person name="Singh M."/>
            <person name="Singh A."/>
            <person name="Seah K."/>
            <person name="Emmerich C."/>
        </authorList>
    </citation>
    <scope>NUCLEOTIDE SEQUENCE</scope>
    <source>
        <strain evidence="1">ATCC30299</strain>
    </source>
</reference>
<dbReference type="AlphaFoldDB" id="A0AAU9IVX1"/>
<sequence>MYNKLDINPAFKPLLEECGLSPIMFERKSWDPISSPPEQAPLKKNPNFYLKSEKSNSFLHRKANSDQNTIQFKPETLVSMKETIQDTLAIYSTKSMEIYNYSSQSSEDDKCEILPQPDKLENKIKDVSARLKEETLKEIKETETYQEITRYKTGDFTKKRRITQGIETETPNPNFPTNKPKNIIGLDSISNIAKKSSKISVSDLWSLRMKKEANVNRRQSILSDTQKSVNFETSKLENIVENSKNYTKSSTINILNPQIHETLNSFGLLKLSKTLLTDTTEKKFDNVKRSKSLIKLNHLPSINEKNHSEINKSFDYIMNACNKEHALNRSLAIEFKKDGDALLYGYKYASRSISPEKMRLSRQEKETMMMNKMSDEECYKQMMIIGGNNQKKLTKYCRRNKKTANKRPKPTICISNAQNI</sequence>
<gene>
    <name evidence="1" type="ORF">BSTOLATCC_MIC19097</name>
</gene>
<name>A0AAU9IVX1_9CILI</name>
<accession>A0AAU9IVX1</accession>
<evidence type="ECO:0000313" key="1">
    <source>
        <dbReference type="EMBL" id="CAG9317858.1"/>
    </source>
</evidence>
<proteinExistence type="predicted"/>